<feature type="compositionally biased region" description="Basic and acidic residues" evidence="1">
    <location>
        <begin position="1"/>
        <end position="18"/>
    </location>
</feature>
<reference evidence="3" key="1">
    <citation type="submission" date="2025-08" db="UniProtKB">
        <authorList>
            <consortium name="RefSeq"/>
        </authorList>
    </citation>
    <scope>IDENTIFICATION</scope>
</reference>
<dbReference type="AlphaFoldDB" id="A0A8B8A083"/>
<keyword evidence="2" id="KW-1185">Reference proteome</keyword>
<organism evidence="2 3">
    <name type="scientific">Acanthaster planci</name>
    <name type="common">Crown-of-thorns starfish</name>
    <dbReference type="NCBI Taxonomy" id="133434"/>
    <lineage>
        <taxon>Eukaryota</taxon>
        <taxon>Metazoa</taxon>
        <taxon>Echinodermata</taxon>
        <taxon>Eleutherozoa</taxon>
        <taxon>Asterozoa</taxon>
        <taxon>Asteroidea</taxon>
        <taxon>Valvatacea</taxon>
        <taxon>Valvatida</taxon>
        <taxon>Acanthasteridae</taxon>
        <taxon>Acanthaster</taxon>
    </lineage>
</organism>
<evidence type="ECO:0000256" key="1">
    <source>
        <dbReference type="SAM" id="MobiDB-lite"/>
    </source>
</evidence>
<feature type="region of interest" description="Disordered" evidence="1">
    <location>
        <begin position="1"/>
        <end position="170"/>
    </location>
</feature>
<dbReference type="KEGG" id="aplc:110990466"/>
<name>A0A8B8A083_ACAPL</name>
<protein>
    <submittedName>
        <fullName evidence="3">Basic salivary proline-rich protein 3-like</fullName>
    </submittedName>
</protein>
<feature type="compositionally biased region" description="Low complexity" evidence="1">
    <location>
        <begin position="89"/>
        <end position="99"/>
    </location>
</feature>
<dbReference type="OrthoDB" id="7482335at2759"/>
<dbReference type="Proteomes" id="UP000694845">
    <property type="component" value="Unplaced"/>
</dbReference>
<proteinExistence type="predicted"/>
<accession>A0A8B8A083</accession>
<gene>
    <name evidence="3" type="primary">LOC110990466</name>
</gene>
<feature type="compositionally biased region" description="Polar residues" evidence="1">
    <location>
        <begin position="130"/>
        <end position="149"/>
    </location>
</feature>
<evidence type="ECO:0000313" key="3">
    <source>
        <dbReference type="RefSeq" id="XP_022111168.1"/>
    </source>
</evidence>
<feature type="compositionally biased region" description="Basic and acidic residues" evidence="1">
    <location>
        <begin position="65"/>
        <end position="83"/>
    </location>
</feature>
<sequence>IITEQRERASPRAQQERHGRPRGSAPEGGQAGRQGRPRERKGRPGPASGDRVDRWPRGRSPSGPLERERAPSAERERRREPTRMGRGGEPPFLAAAEAPGGPPRGEREKRGRGLLRTHRPQVGQEDPLNLSISLSGGKETNQDSPSSGERSGKSPAPNPRAPSGPAGTVA</sequence>
<feature type="non-terminal residue" evidence="3">
    <location>
        <position position="1"/>
    </location>
</feature>
<evidence type="ECO:0000313" key="2">
    <source>
        <dbReference type="Proteomes" id="UP000694845"/>
    </source>
</evidence>
<dbReference type="RefSeq" id="XP_022111168.1">
    <property type="nucleotide sequence ID" value="XM_022255476.1"/>
</dbReference>
<dbReference type="GeneID" id="110990466"/>